<comment type="caution">
    <text evidence="1">The sequence shown here is derived from an EMBL/GenBank/DDBJ whole genome shotgun (WGS) entry which is preliminary data.</text>
</comment>
<evidence type="ECO:0000313" key="1">
    <source>
        <dbReference type="EMBL" id="KAK6495718.1"/>
    </source>
</evidence>
<sequence length="167" mass="18478">MCECRCAMDVLSQIAETLIKFGSPQDWNNAVSALYCTEHRPEIPANFIEGANPAIEEADDSSDLILGDAGDDLPRKFNDDEMDDWSGAVGLELLKFVGGDTLPRGDERVSKDQLVAASCPLRNSELSSEHKILGMSLDEVGFCQTPWDKICHDTLESFVLDTRPQIW</sequence>
<proteinExistence type="predicted"/>
<name>A0AAV9VS95_9PEZI</name>
<protein>
    <submittedName>
        <fullName evidence="1">Uncharacterized protein</fullName>
    </submittedName>
</protein>
<organism evidence="1 2">
    <name type="scientific">Arthrobotrys musiformis</name>
    <dbReference type="NCBI Taxonomy" id="47236"/>
    <lineage>
        <taxon>Eukaryota</taxon>
        <taxon>Fungi</taxon>
        <taxon>Dikarya</taxon>
        <taxon>Ascomycota</taxon>
        <taxon>Pezizomycotina</taxon>
        <taxon>Orbiliomycetes</taxon>
        <taxon>Orbiliales</taxon>
        <taxon>Orbiliaceae</taxon>
        <taxon>Arthrobotrys</taxon>
    </lineage>
</organism>
<dbReference type="AlphaFoldDB" id="A0AAV9VS95"/>
<keyword evidence="2" id="KW-1185">Reference proteome</keyword>
<accession>A0AAV9VS95</accession>
<reference evidence="1 2" key="1">
    <citation type="submission" date="2023-08" db="EMBL/GenBank/DDBJ databases">
        <authorList>
            <person name="Palmer J.M."/>
        </authorList>
    </citation>
    <scope>NUCLEOTIDE SEQUENCE [LARGE SCALE GENOMIC DNA]</scope>
    <source>
        <strain evidence="1 2">TWF481</strain>
    </source>
</reference>
<gene>
    <name evidence="1" type="ORF">TWF481_002765</name>
</gene>
<dbReference type="EMBL" id="JAVHJL010000012">
    <property type="protein sequence ID" value="KAK6495718.1"/>
    <property type="molecule type" value="Genomic_DNA"/>
</dbReference>
<dbReference type="Proteomes" id="UP001370758">
    <property type="component" value="Unassembled WGS sequence"/>
</dbReference>
<evidence type="ECO:0000313" key="2">
    <source>
        <dbReference type="Proteomes" id="UP001370758"/>
    </source>
</evidence>